<dbReference type="RefSeq" id="XP_037147805.1">
    <property type="nucleotide sequence ID" value="XM_037296624.1"/>
</dbReference>
<reference evidence="2 3" key="1">
    <citation type="journal article" date="2020" name="Genomics">
        <title>Complete, high-quality genomes from long-read metagenomic sequencing of two wolf lichen thalli reveals enigmatic genome architecture.</title>
        <authorList>
            <person name="McKenzie S.K."/>
            <person name="Walston R.F."/>
            <person name="Allen J.L."/>
        </authorList>
    </citation>
    <scope>NUCLEOTIDE SEQUENCE [LARGE SCALE GENOMIC DNA]</scope>
    <source>
        <strain evidence="2">WasteWater1</strain>
    </source>
</reference>
<dbReference type="PROSITE" id="PS50035">
    <property type="entry name" value="PLD"/>
    <property type="match status" value="2"/>
</dbReference>
<dbReference type="GO" id="GO:0030572">
    <property type="term" value="F:phosphatidyltransferase activity"/>
    <property type="evidence" value="ECO:0007669"/>
    <property type="project" value="UniProtKB-ARBA"/>
</dbReference>
<dbReference type="InterPro" id="IPR001736">
    <property type="entry name" value="PLipase_D/transphosphatidylase"/>
</dbReference>
<organism evidence="2 3">
    <name type="scientific">Letharia lupina</name>
    <dbReference type="NCBI Taxonomy" id="560253"/>
    <lineage>
        <taxon>Eukaryota</taxon>
        <taxon>Fungi</taxon>
        <taxon>Dikarya</taxon>
        <taxon>Ascomycota</taxon>
        <taxon>Pezizomycotina</taxon>
        <taxon>Lecanoromycetes</taxon>
        <taxon>OSLEUM clade</taxon>
        <taxon>Lecanoromycetidae</taxon>
        <taxon>Lecanorales</taxon>
        <taxon>Lecanorineae</taxon>
        <taxon>Parmeliaceae</taxon>
        <taxon>Letharia</taxon>
    </lineage>
</organism>
<accession>A0A8H6C7F7</accession>
<evidence type="ECO:0000313" key="3">
    <source>
        <dbReference type="Proteomes" id="UP000593566"/>
    </source>
</evidence>
<protein>
    <recommendedName>
        <fullName evidence="1">PLD phosphodiesterase domain-containing protein</fullName>
    </recommendedName>
</protein>
<dbReference type="CDD" id="cd00138">
    <property type="entry name" value="PLDc_SF"/>
    <property type="match status" value="2"/>
</dbReference>
<dbReference type="AlphaFoldDB" id="A0A8H6C7F7"/>
<dbReference type="SUPFAM" id="SSF56024">
    <property type="entry name" value="Phospholipase D/nuclease"/>
    <property type="match status" value="2"/>
</dbReference>
<dbReference type="GO" id="GO:0032049">
    <property type="term" value="P:cardiolipin biosynthetic process"/>
    <property type="evidence" value="ECO:0007669"/>
    <property type="project" value="UniProtKB-ARBA"/>
</dbReference>
<feature type="domain" description="PLD phosphodiesterase" evidence="1">
    <location>
        <begin position="159"/>
        <end position="186"/>
    </location>
</feature>
<dbReference type="EMBL" id="JACCJB010000022">
    <property type="protein sequence ID" value="KAF6218370.1"/>
    <property type="molecule type" value="Genomic_DNA"/>
</dbReference>
<dbReference type="InterPro" id="IPR025202">
    <property type="entry name" value="PLD-like_dom"/>
</dbReference>
<dbReference type="Proteomes" id="UP000593566">
    <property type="component" value="Unassembled WGS sequence"/>
</dbReference>
<feature type="domain" description="PLD phosphodiesterase" evidence="1">
    <location>
        <begin position="376"/>
        <end position="403"/>
    </location>
</feature>
<dbReference type="GeneID" id="59334122"/>
<name>A0A8H6C7F7_9LECA</name>
<gene>
    <name evidence="2" type="ORF">HO133_005717</name>
</gene>
<dbReference type="SMART" id="SM00155">
    <property type="entry name" value="PLDc"/>
    <property type="match status" value="2"/>
</dbReference>
<evidence type="ECO:0000259" key="1">
    <source>
        <dbReference type="PROSITE" id="PS50035"/>
    </source>
</evidence>
<comment type="caution">
    <text evidence="2">The sequence shown here is derived from an EMBL/GenBank/DDBJ whole genome shotgun (WGS) entry which is preliminary data.</text>
</comment>
<dbReference type="Pfam" id="PF13091">
    <property type="entry name" value="PLDc_2"/>
    <property type="match status" value="1"/>
</dbReference>
<dbReference type="PANTHER" id="PTHR21248:SF11">
    <property type="entry name" value="PLD PHOSPHODIESTERASE DOMAIN-CONTAINING PROTEIN"/>
    <property type="match status" value="1"/>
</dbReference>
<dbReference type="PANTHER" id="PTHR21248">
    <property type="entry name" value="CARDIOLIPIN SYNTHASE"/>
    <property type="match status" value="1"/>
</dbReference>
<dbReference type="Gene3D" id="3.30.870.10">
    <property type="entry name" value="Endonuclease Chain A"/>
    <property type="match status" value="2"/>
</dbReference>
<sequence>MLTLECLNGLTTRQGIEENKTHIWGNDPSILLRPVETSVADFTVGSGVDIYTSAVLPAFESAQYEILFVTCFWAHSASLKKLCSTLVKLSDRAHSQSTSTPKLRVSLCFSSRSLTQKLFHASSATGYVYPPSKWRSLGLPPPEDLEGLNLQVKSHFVLPFSVMHPKFVIIDRQRVLLPSCNLSWESWLECCLPLTGPIVNSFVQFWQHTWGRNDWADFPATSLPYRASSVVTNHTALFLPSPHHRNPHFRLLPFTSFAPPPPTPLNALILYLFSRARDSIVLLTPNLTSPPVISALLEAITRGVNVTVITNRRMMILEQLITSGTITELCVWKLRRRYDRMSRRKMSPYHFEDAENGVDARNIGSLRVGYYCPTVEYKRTHIKCSIIDDRVVVLGSGNMDRASWYTSQELGVAIEGEEVVKGVWKAIEGSFEEEIWRGVDWL</sequence>
<keyword evidence="3" id="KW-1185">Reference proteome</keyword>
<evidence type="ECO:0000313" key="2">
    <source>
        <dbReference type="EMBL" id="KAF6218370.1"/>
    </source>
</evidence>
<proteinExistence type="predicted"/>